<dbReference type="InParanoid" id="A0A078AD48"/>
<organism evidence="2 3">
    <name type="scientific">Stylonychia lemnae</name>
    <name type="common">Ciliate</name>
    <dbReference type="NCBI Taxonomy" id="5949"/>
    <lineage>
        <taxon>Eukaryota</taxon>
        <taxon>Sar</taxon>
        <taxon>Alveolata</taxon>
        <taxon>Ciliophora</taxon>
        <taxon>Intramacronucleata</taxon>
        <taxon>Spirotrichea</taxon>
        <taxon>Stichotrichia</taxon>
        <taxon>Sporadotrichida</taxon>
        <taxon>Oxytrichidae</taxon>
        <taxon>Stylonychinae</taxon>
        <taxon>Stylonychia</taxon>
    </lineage>
</organism>
<keyword evidence="3" id="KW-1185">Reference proteome</keyword>
<gene>
    <name evidence="2" type="primary">Contig7911.g8444</name>
    <name evidence="2" type="ORF">STYLEM_9161</name>
</gene>
<dbReference type="OrthoDB" id="10675129at2759"/>
<evidence type="ECO:0000313" key="2">
    <source>
        <dbReference type="EMBL" id="CDW80165.1"/>
    </source>
</evidence>
<dbReference type="AlphaFoldDB" id="A0A078AD48"/>
<name>A0A078AD48_STYLE</name>
<proteinExistence type="predicted"/>
<sequence>MQKPKRIFVSEMNYRDIEDQYNLKLNHLFLMKNKVDLENHILKKEISKIQEHQITANPQIMLPLLPQQKIELENQQLAQQKQSLTYDLKGRDPKGLLLEKDIHIDEQDKRITKLTHKLQEVQKLNLELEQDLAISKKKFKDLLQSKSVTQPRVSDEAFREMELECKQLKAQTKEKDQFISKLSFDLEDQRVMLKEVDRLRFSITELELEVS</sequence>
<keyword evidence="1" id="KW-0175">Coiled coil</keyword>
<dbReference type="EMBL" id="CCKQ01008700">
    <property type="protein sequence ID" value="CDW80165.1"/>
    <property type="molecule type" value="Genomic_DNA"/>
</dbReference>
<accession>A0A078AD48</accession>
<feature type="coiled-coil region" evidence="1">
    <location>
        <begin position="104"/>
        <end position="138"/>
    </location>
</feature>
<evidence type="ECO:0000313" key="3">
    <source>
        <dbReference type="Proteomes" id="UP000039865"/>
    </source>
</evidence>
<dbReference type="Proteomes" id="UP000039865">
    <property type="component" value="Unassembled WGS sequence"/>
</dbReference>
<reference evidence="2 3" key="1">
    <citation type="submission" date="2014-06" db="EMBL/GenBank/DDBJ databases">
        <authorList>
            <person name="Swart Estienne"/>
        </authorList>
    </citation>
    <scope>NUCLEOTIDE SEQUENCE [LARGE SCALE GENOMIC DNA]</scope>
    <source>
        <strain evidence="2 3">130c</strain>
    </source>
</reference>
<evidence type="ECO:0000256" key="1">
    <source>
        <dbReference type="SAM" id="Coils"/>
    </source>
</evidence>
<protein>
    <submittedName>
        <fullName evidence="2">Uncharacterized protein</fullName>
    </submittedName>
</protein>